<keyword evidence="1" id="KW-0472">Membrane</keyword>
<reference evidence="3" key="1">
    <citation type="submission" date="2011-08" db="EMBL/GenBank/DDBJ databases">
        <authorList>
            <person name="Rombauts S."/>
        </authorList>
    </citation>
    <scope>NUCLEOTIDE SEQUENCE</scope>
    <source>
        <strain evidence="3">London</strain>
    </source>
</reference>
<dbReference type="EnsemblMetazoa" id="tetur13g03220.1">
    <property type="protein sequence ID" value="tetur13g03220.1"/>
    <property type="gene ID" value="tetur13g03220"/>
</dbReference>
<keyword evidence="1" id="KW-0812">Transmembrane</keyword>
<feature type="transmembrane region" description="Helical" evidence="1">
    <location>
        <begin position="46"/>
        <end position="71"/>
    </location>
</feature>
<sequence>MASKRGFVKKGYGKRSPTRNASWVLKRIDSWQRFHSSIPIKYKVPIVLISGYVLTLIIALIFIGVILNLFIDQFEAELENKGFGGFAKLYTINKTTFEILLTRLAKIDLDPLASGQKEAIEQLPSKLANFSEDIKQSDQLYQNVISQLNTLSSQITTKSNPTNFADYSDALKKLAETIKATELSFSAIDQLLTNKTRMEELIFNLVLPVNSYQLQCGDQNTQQTNWNKFNSKWQLMKSGQAKYLYLAPLTNTTNVTTPTDIYDYITQLKITLSDSGPSHFQLSQQSLTQFSDGYQVKLKVKEKLPYAPPSMVCGLWLRTS</sequence>
<proteinExistence type="predicted"/>
<evidence type="ECO:0000313" key="3">
    <source>
        <dbReference type="Proteomes" id="UP000015104"/>
    </source>
</evidence>
<name>T1KKC2_TETUR</name>
<dbReference type="AlphaFoldDB" id="T1KKC2"/>
<dbReference type="HOGENOM" id="CLU_869673_0_0_1"/>
<protein>
    <submittedName>
        <fullName evidence="2">Uncharacterized protein</fullName>
    </submittedName>
</protein>
<accession>T1KKC2</accession>
<keyword evidence="3" id="KW-1185">Reference proteome</keyword>
<evidence type="ECO:0000256" key="1">
    <source>
        <dbReference type="SAM" id="Phobius"/>
    </source>
</evidence>
<dbReference type="Proteomes" id="UP000015104">
    <property type="component" value="Unassembled WGS sequence"/>
</dbReference>
<keyword evidence="1" id="KW-1133">Transmembrane helix</keyword>
<dbReference type="EMBL" id="CAEY01000175">
    <property type="status" value="NOT_ANNOTATED_CDS"/>
    <property type="molecule type" value="Genomic_DNA"/>
</dbReference>
<reference evidence="2" key="2">
    <citation type="submission" date="2015-06" db="UniProtKB">
        <authorList>
            <consortium name="EnsemblMetazoa"/>
        </authorList>
    </citation>
    <scope>IDENTIFICATION</scope>
</reference>
<gene>
    <name evidence="2" type="primary">107364869</name>
</gene>
<evidence type="ECO:0000313" key="2">
    <source>
        <dbReference type="EnsemblMetazoa" id="tetur13g03220.1"/>
    </source>
</evidence>
<organism evidence="2 3">
    <name type="scientific">Tetranychus urticae</name>
    <name type="common">Two-spotted spider mite</name>
    <dbReference type="NCBI Taxonomy" id="32264"/>
    <lineage>
        <taxon>Eukaryota</taxon>
        <taxon>Metazoa</taxon>
        <taxon>Ecdysozoa</taxon>
        <taxon>Arthropoda</taxon>
        <taxon>Chelicerata</taxon>
        <taxon>Arachnida</taxon>
        <taxon>Acari</taxon>
        <taxon>Acariformes</taxon>
        <taxon>Trombidiformes</taxon>
        <taxon>Prostigmata</taxon>
        <taxon>Eleutherengona</taxon>
        <taxon>Raphignathae</taxon>
        <taxon>Tetranychoidea</taxon>
        <taxon>Tetranychidae</taxon>
        <taxon>Tetranychus</taxon>
    </lineage>
</organism>